<dbReference type="Gene3D" id="2.20.110.10">
    <property type="entry name" value="Histone H3 K4-specific methyltransferase SET7/9 N-terminal domain"/>
    <property type="match status" value="3"/>
</dbReference>
<evidence type="ECO:0000313" key="2">
    <source>
        <dbReference type="EMBL" id="AYM78772.1"/>
    </source>
</evidence>
<organism evidence="2 3">
    <name type="scientific">Janthinobacterium agaricidamnosum</name>
    <dbReference type="NCBI Taxonomy" id="55508"/>
    <lineage>
        <taxon>Bacteria</taxon>
        <taxon>Pseudomonadati</taxon>
        <taxon>Pseudomonadota</taxon>
        <taxon>Betaproteobacteria</taxon>
        <taxon>Burkholderiales</taxon>
        <taxon>Oxalobacteraceae</taxon>
        <taxon>Janthinobacterium</taxon>
    </lineage>
</organism>
<dbReference type="AlphaFoldDB" id="A0A3G2EFW7"/>
<dbReference type="EMBL" id="CP033019">
    <property type="protein sequence ID" value="AYM78772.1"/>
    <property type="molecule type" value="Genomic_DNA"/>
</dbReference>
<sequence length="548" mass="60939">MAAFGSGVDMRYTFWMSTMAMALAWATMAPAQAAPRFYEGMPMAFASAVERRDGGVVLAFLRENGEVNGYYCQCNGISEKRMNLDKYGQASIEAVFQLDLDSEGETTFVLSRSANSGAAYGLHAYRYERSGGKMFKVPALQPALDAIVRGATTMDEAQVRAALASLQLIDYSIAYAPTGVAGFDAIEHAHGKLAGYFNIDGELLPGKPADAPAFAYKKTYQEKDGHYLTVTYLLGKGWEGGRAPSYHIKWITWETQPQRFAGSQDGPFIEYDVNCCVGSVFARGLYAQGKRTGVWHYEEPNTIRSSGAFVDDKAEGPWTYASGDETTTGMMQRGQRTGRWDVRLGVEEWRAADMHSYTGYDHFVKDRLDGPSERRAGGVVQWQGSYLNGKKQGQWVEPGGGGNYVDDIKQGPWKKSTPDGGWQVLTMLNGKPDGKLEQYAADGRLELVEHYRLGVLDGTMESFYPDGKRRYQGTFADGKRDGAETLLYPDGELPQFHRNWHKGVLHGVNIENFQNGKPKQIGAYNMGRKTGRFQYFRDDGQLIEETMY</sequence>
<name>A0A3G2EFW7_9BURK</name>
<dbReference type="PANTHER" id="PTHR33706">
    <property type="entry name" value="MORN VARIANT REPEAT PROTEIN"/>
    <property type="match status" value="1"/>
</dbReference>
<proteinExistence type="predicted"/>
<accession>A0A3G2EFW7</accession>
<dbReference type="Pfam" id="PF07661">
    <property type="entry name" value="MORN_2"/>
    <property type="match status" value="1"/>
</dbReference>
<dbReference type="PANTHER" id="PTHR33706:SF1">
    <property type="entry name" value="TPR REPEAT PROTEIN"/>
    <property type="match status" value="1"/>
</dbReference>
<reference evidence="2 3" key="1">
    <citation type="submission" date="2018-10" db="EMBL/GenBank/DDBJ databases">
        <title>Effects of UV and annual dynamics of microbial communities in freshwater RAS systems.</title>
        <authorList>
            <person name="Bekkelund A.K."/>
            <person name="Hansen B.R."/>
            <person name="Stokken H."/>
            <person name="Eriksen B.F."/>
            <person name="Kashulin N.A."/>
        </authorList>
    </citation>
    <scope>NUCLEOTIDE SEQUENCE [LARGE SCALE GENOMIC DNA]</scope>
    <source>
        <strain evidence="2 3">BHSEK</strain>
    </source>
</reference>
<evidence type="ECO:0008006" key="4">
    <source>
        <dbReference type="Google" id="ProtNLM"/>
    </source>
</evidence>
<protein>
    <recommendedName>
        <fullName evidence="4">Toxin-antitoxin system YwqK family antitoxin</fullName>
    </recommendedName>
</protein>
<dbReference type="SUPFAM" id="SSF82185">
    <property type="entry name" value="Histone H3 K4-specific methyltransferase SET7/9 N-terminal domain"/>
    <property type="match status" value="3"/>
</dbReference>
<evidence type="ECO:0000256" key="1">
    <source>
        <dbReference type="SAM" id="SignalP"/>
    </source>
</evidence>
<dbReference type="InterPro" id="IPR011652">
    <property type="entry name" value="MORN_2"/>
</dbReference>
<feature type="chain" id="PRO_5018150000" description="Toxin-antitoxin system YwqK family antitoxin" evidence="1">
    <location>
        <begin position="34"/>
        <end position="548"/>
    </location>
</feature>
<gene>
    <name evidence="2" type="ORF">D9M09_25525</name>
</gene>
<dbReference type="Proteomes" id="UP000279594">
    <property type="component" value="Chromosome"/>
</dbReference>
<keyword evidence="3" id="KW-1185">Reference proteome</keyword>
<keyword evidence="1" id="KW-0732">Signal</keyword>
<evidence type="ECO:0000313" key="3">
    <source>
        <dbReference type="Proteomes" id="UP000279594"/>
    </source>
</evidence>
<feature type="signal peptide" evidence="1">
    <location>
        <begin position="1"/>
        <end position="33"/>
    </location>
</feature>